<reference evidence="2" key="1">
    <citation type="submission" date="2022-12" db="EMBL/GenBank/DDBJ databases">
        <title>Chromosome-level genome assembly of the bean flower thrips Megalurothrips usitatus.</title>
        <authorList>
            <person name="Ma L."/>
            <person name="Liu Q."/>
            <person name="Li H."/>
            <person name="Cai W."/>
        </authorList>
    </citation>
    <scope>NUCLEOTIDE SEQUENCE</scope>
    <source>
        <strain evidence="2">Cailab_2022a</strain>
    </source>
</reference>
<dbReference type="SUPFAM" id="SSF47565">
    <property type="entry name" value="Insect pheromone/odorant-binding proteins"/>
    <property type="match status" value="1"/>
</dbReference>
<evidence type="ECO:0000313" key="3">
    <source>
        <dbReference type="Proteomes" id="UP001075354"/>
    </source>
</evidence>
<keyword evidence="1" id="KW-0732">Signal</keyword>
<proteinExistence type="predicted"/>
<protein>
    <submittedName>
        <fullName evidence="2">Uncharacterized protein</fullName>
    </submittedName>
</protein>
<dbReference type="Gene3D" id="1.10.238.20">
    <property type="entry name" value="Pheromone/general odorant binding protein domain"/>
    <property type="match status" value="1"/>
</dbReference>
<keyword evidence="3" id="KW-1185">Reference proteome</keyword>
<organism evidence="2 3">
    <name type="scientific">Megalurothrips usitatus</name>
    <name type="common">bean blossom thrips</name>
    <dbReference type="NCBI Taxonomy" id="439358"/>
    <lineage>
        <taxon>Eukaryota</taxon>
        <taxon>Metazoa</taxon>
        <taxon>Ecdysozoa</taxon>
        <taxon>Arthropoda</taxon>
        <taxon>Hexapoda</taxon>
        <taxon>Insecta</taxon>
        <taxon>Pterygota</taxon>
        <taxon>Neoptera</taxon>
        <taxon>Paraneoptera</taxon>
        <taxon>Thysanoptera</taxon>
        <taxon>Terebrantia</taxon>
        <taxon>Thripoidea</taxon>
        <taxon>Thripidae</taxon>
        <taxon>Megalurothrips</taxon>
    </lineage>
</organism>
<dbReference type="GO" id="GO:0005549">
    <property type="term" value="F:odorant binding"/>
    <property type="evidence" value="ECO:0007669"/>
    <property type="project" value="InterPro"/>
</dbReference>
<feature type="signal peptide" evidence="1">
    <location>
        <begin position="1"/>
        <end position="17"/>
    </location>
</feature>
<dbReference type="InterPro" id="IPR036728">
    <property type="entry name" value="PBP_GOBP_sf"/>
</dbReference>
<dbReference type="EMBL" id="JAPTSV010000004">
    <property type="protein sequence ID" value="KAJ1528712.1"/>
    <property type="molecule type" value="Genomic_DNA"/>
</dbReference>
<evidence type="ECO:0000256" key="1">
    <source>
        <dbReference type="SAM" id="SignalP"/>
    </source>
</evidence>
<comment type="caution">
    <text evidence="2">The sequence shown here is derived from an EMBL/GenBank/DDBJ whole genome shotgun (WGS) entry which is preliminary data.</text>
</comment>
<evidence type="ECO:0000313" key="2">
    <source>
        <dbReference type="EMBL" id="KAJ1528712.1"/>
    </source>
</evidence>
<dbReference type="AlphaFoldDB" id="A0AAV7XYH4"/>
<dbReference type="Pfam" id="PF01395">
    <property type="entry name" value="PBP_GOBP"/>
    <property type="match status" value="1"/>
</dbReference>
<name>A0AAV7XYH4_9NEOP</name>
<feature type="chain" id="PRO_5043933544" evidence="1">
    <location>
        <begin position="18"/>
        <end position="157"/>
    </location>
</feature>
<sequence>MKVLIVLSTALLAAAAASESSQHHDFHRELEGVAIKCGEKLGKTEADLKKLLDEQHDQKHLVETSDVPKNMLACILRSYKVFDSDDKFVGEALATLLYELFGDRMPKDKRSKLVETLMAKCGGKGNSSEPAAERAKNMFNCLADNNEDAMEDAMVDE</sequence>
<gene>
    <name evidence="2" type="ORF">ONE63_007105</name>
</gene>
<accession>A0AAV7XYH4</accession>
<dbReference type="InterPro" id="IPR006170">
    <property type="entry name" value="PBP/GOBP"/>
</dbReference>
<dbReference type="Proteomes" id="UP001075354">
    <property type="component" value="Chromosome 4"/>
</dbReference>